<gene>
    <name evidence="2" type="ORF">KC01_LOCUS27740</name>
</gene>
<evidence type="ECO:0000256" key="1">
    <source>
        <dbReference type="SAM" id="MobiDB-lite"/>
    </source>
</evidence>
<proteinExistence type="predicted"/>
<feature type="region of interest" description="Disordered" evidence="1">
    <location>
        <begin position="128"/>
        <end position="149"/>
    </location>
</feature>
<feature type="region of interest" description="Disordered" evidence="1">
    <location>
        <begin position="1"/>
        <end position="27"/>
    </location>
</feature>
<name>A0AAV2LJC0_KNICA</name>
<feature type="region of interest" description="Disordered" evidence="1">
    <location>
        <begin position="65"/>
        <end position="100"/>
    </location>
</feature>
<reference evidence="2 3" key="1">
    <citation type="submission" date="2024-04" db="EMBL/GenBank/DDBJ databases">
        <authorList>
            <person name="Waldvogel A.-M."/>
            <person name="Schoenle A."/>
        </authorList>
    </citation>
    <scope>NUCLEOTIDE SEQUENCE [LARGE SCALE GENOMIC DNA]</scope>
</reference>
<dbReference type="Proteomes" id="UP001497482">
    <property type="component" value="Chromosome 23"/>
</dbReference>
<keyword evidence="3" id="KW-1185">Reference proteome</keyword>
<organism evidence="2 3">
    <name type="scientific">Knipowitschia caucasica</name>
    <name type="common">Caucasian dwarf goby</name>
    <name type="synonym">Pomatoschistus caucasicus</name>
    <dbReference type="NCBI Taxonomy" id="637954"/>
    <lineage>
        <taxon>Eukaryota</taxon>
        <taxon>Metazoa</taxon>
        <taxon>Chordata</taxon>
        <taxon>Craniata</taxon>
        <taxon>Vertebrata</taxon>
        <taxon>Euteleostomi</taxon>
        <taxon>Actinopterygii</taxon>
        <taxon>Neopterygii</taxon>
        <taxon>Teleostei</taxon>
        <taxon>Neoteleostei</taxon>
        <taxon>Acanthomorphata</taxon>
        <taxon>Gobiaria</taxon>
        <taxon>Gobiiformes</taxon>
        <taxon>Gobioidei</taxon>
        <taxon>Gobiidae</taxon>
        <taxon>Gobiinae</taxon>
        <taxon>Knipowitschia</taxon>
    </lineage>
</organism>
<evidence type="ECO:0000313" key="3">
    <source>
        <dbReference type="Proteomes" id="UP001497482"/>
    </source>
</evidence>
<sequence>MRYKKEDLERVSQSGSAQRRREQPEAFIQGSLRRAALAAPRDPSAKPYDHPHCAHLLRLPLNRYDGPAPLTTSPRPLRLSPAPANDSPQHTKRTDDVPQPLAAHYAPAPLLRGPGTCSPLRLPAPLTTPWGGHPTRIRHRPYRDDAPHPLRLPPRALYASTLITTTPRTATYPVPAPLAATL</sequence>
<dbReference type="EMBL" id="OZ035845">
    <property type="protein sequence ID" value="CAL1599472.1"/>
    <property type="molecule type" value="Genomic_DNA"/>
</dbReference>
<dbReference type="AlphaFoldDB" id="A0AAV2LJC0"/>
<feature type="compositionally biased region" description="Basic and acidic residues" evidence="1">
    <location>
        <begin position="1"/>
        <end position="10"/>
    </location>
</feature>
<protein>
    <submittedName>
        <fullName evidence="2">Uncharacterized protein</fullName>
    </submittedName>
</protein>
<evidence type="ECO:0000313" key="2">
    <source>
        <dbReference type="EMBL" id="CAL1599472.1"/>
    </source>
</evidence>
<accession>A0AAV2LJC0</accession>